<dbReference type="GO" id="GO:0015562">
    <property type="term" value="F:efflux transmembrane transporter activity"/>
    <property type="evidence" value="ECO:0007669"/>
    <property type="project" value="InterPro"/>
</dbReference>
<keyword evidence="8" id="KW-0732">Signal</keyword>
<dbReference type="AlphaFoldDB" id="A0A7Y8Y443"/>
<evidence type="ECO:0000256" key="8">
    <source>
        <dbReference type="SAM" id="SignalP"/>
    </source>
</evidence>
<dbReference type="PANTHER" id="PTHR30026:SF20">
    <property type="entry name" value="OUTER MEMBRANE PROTEIN TOLC"/>
    <property type="match status" value="1"/>
</dbReference>
<feature type="signal peptide" evidence="8">
    <location>
        <begin position="1"/>
        <end position="19"/>
    </location>
</feature>
<dbReference type="EMBL" id="JACBJI010000007">
    <property type="protein sequence ID" value="NYA72156.1"/>
    <property type="molecule type" value="Genomic_DNA"/>
</dbReference>
<evidence type="ECO:0000313" key="9">
    <source>
        <dbReference type="EMBL" id="NYA72156.1"/>
    </source>
</evidence>
<gene>
    <name evidence="9" type="ORF">HZF10_14600</name>
</gene>
<proteinExistence type="inferred from homology"/>
<sequence length="443" mass="50682">MSKRLPQIFVLLFFCISTAQETPKVEFLTFADCLERTMANNLALQHGLLGEQVALTQYKASYGKLLPEITATGDNRNSWGKEIDSDTNLFVDEALHTNEGTLNANFNLFAGFAVWKNIKAEKQDRQISKINVERIKNDITIDLAQRYITILYLQEIIEANKLQIKSSEKQIELAQLKFDNGSVSESEVFKIKAQKASEELTLITNQNNLTDNLISIKQLMNLAIDTEIALSKPDLEINPLTNLDQQQYDLTKTAVNRHPAFRKSQLETDRARTELSLARSLRFPVITGRMFWRTNFSSTEDMIPTHEQISGNANTAIRFFITIPIFSRFQTWAEVKTAKLEWKQAQIFSKLEENRLSKEVMKAITDTRTSIKKRDASALAFEFTQKSLGADDLKFELGKININEWSLTKMNYNKAQATLIQSRYELLFNNALIKFYLGEAFSL</sequence>
<evidence type="ECO:0000313" key="10">
    <source>
        <dbReference type="Proteomes" id="UP000535020"/>
    </source>
</evidence>
<feature type="chain" id="PRO_5030805596" evidence="8">
    <location>
        <begin position="20"/>
        <end position="443"/>
    </location>
</feature>
<evidence type="ECO:0000256" key="6">
    <source>
        <dbReference type="ARBA" id="ARBA00023136"/>
    </source>
</evidence>
<protein>
    <submittedName>
        <fullName evidence="9">TolC family protein</fullName>
    </submittedName>
</protein>
<keyword evidence="10" id="KW-1185">Reference proteome</keyword>
<reference evidence="9 10" key="1">
    <citation type="submission" date="2020-07" db="EMBL/GenBank/DDBJ databases">
        <authorList>
            <person name="Sun Q."/>
        </authorList>
    </citation>
    <scope>NUCLEOTIDE SEQUENCE [LARGE SCALE GENOMIC DNA]</scope>
    <source>
        <strain evidence="9 10">MAH-1</strain>
    </source>
</reference>
<keyword evidence="4" id="KW-1134">Transmembrane beta strand</keyword>
<keyword evidence="7" id="KW-0998">Cell outer membrane</keyword>
<evidence type="ECO:0000256" key="1">
    <source>
        <dbReference type="ARBA" id="ARBA00004442"/>
    </source>
</evidence>
<comment type="subcellular location">
    <subcellularLocation>
        <location evidence="1">Cell outer membrane</location>
    </subcellularLocation>
</comment>
<dbReference type="RefSeq" id="WP_176006966.1">
    <property type="nucleotide sequence ID" value="NZ_JABWMI010000018.1"/>
</dbReference>
<dbReference type="GO" id="GO:0009279">
    <property type="term" value="C:cell outer membrane"/>
    <property type="evidence" value="ECO:0007669"/>
    <property type="project" value="UniProtKB-SubCell"/>
</dbReference>
<keyword evidence="6" id="KW-0472">Membrane</keyword>
<comment type="similarity">
    <text evidence="2">Belongs to the outer membrane factor (OMF) (TC 1.B.17) family.</text>
</comment>
<dbReference type="GO" id="GO:1990281">
    <property type="term" value="C:efflux pump complex"/>
    <property type="evidence" value="ECO:0007669"/>
    <property type="project" value="TreeGrafter"/>
</dbReference>
<dbReference type="Gene3D" id="1.20.1600.10">
    <property type="entry name" value="Outer membrane efflux proteins (OEP)"/>
    <property type="match status" value="1"/>
</dbReference>
<accession>A0A7Y8Y443</accession>
<dbReference type="PANTHER" id="PTHR30026">
    <property type="entry name" value="OUTER MEMBRANE PROTEIN TOLC"/>
    <property type="match status" value="1"/>
</dbReference>
<keyword evidence="5" id="KW-0812">Transmembrane</keyword>
<evidence type="ECO:0000256" key="7">
    <source>
        <dbReference type="ARBA" id="ARBA00023237"/>
    </source>
</evidence>
<dbReference type="SUPFAM" id="SSF56954">
    <property type="entry name" value="Outer membrane efflux proteins (OEP)"/>
    <property type="match status" value="1"/>
</dbReference>
<evidence type="ECO:0000256" key="4">
    <source>
        <dbReference type="ARBA" id="ARBA00022452"/>
    </source>
</evidence>
<organism evidence="9 10">
    <name type="scientific">Flavobacterium agri</name>
    <dbReference type="NCBI Taxonomy" id="2743471"/>
    <lineage>
        <taxon>Bacteria</taxon>
        <taxon>Pseudomonadati</taxon>
        <taxon>Bacteroidota</taxon>
        <taxon>Flavobacteriia</taxon>
        <taxon>Flavobacteriales</taxon>
        <taxon>Flavobacteriaceae</taxon>
        <taxon>Flavobacterium</taxon>
    </lineage>
</organism>
<dbReference type="Pfam" id="PF02321">
    <property type="entry name" value="OEP"/>
    <property type="match status" value="2"/>
</dbReference>
<name>A0A7Y8Y443_9FLAO</name>
<comment type="caution">
    <text evidence="9">The sequence shown here is derived from an EMBL/GenBank/DDBJ whole genome shotgun (WGS) entry which is preliminary data.</text>
</comment>
<evidence type="ECO:0000256" key="2">
    <source>
        <dbReference type="ARBA" id="ARBA00007613"/>
    </source>
</evidence>
<keyword evidence="3" id="KW-0813">Transport</keyword>
<dbReference type="InterPro" id="IPR051906">
    <property type="entry name" value="TolC-like"/>
</dbReference>
<dbReference type="GO" id="GO:0015288">
    <property type="term" value="F:porin activity"/>
    <property type="evidence" value="ECO:0007669"/>
    <property type="project" value="TreeGrafter"/>
</dbReference>
<dbReference type="Proteomes" id="UP000535020">
    <property type="component" value="Unassembled WGS sequence"/>
</dbReference>
<dbReference type="InterPro" id="IPR003423">
    <property type="entry name" value="OMP_efflux"/>
</dbReference>
<evidence type="ECO:0000256" key="5">
    <source>
        <dbReference type="ARBA" id="ARBA00022692"/>
    </source>
</evidence>
<evidence type="ECO:0000256" key="3">
    <source>
        <dbReference type="ARBA" id="ARBA00022448"/>
    </source>
</evidence>